<accession>V2WL91</accession>
<feature type="domain" description="Endonuclease/exonuclease/phosphatase" evidence="1">
    <location>
        <begin position="53"/>
        <end position="140"/>
    </location>
</feature>
<keyword evidence="2" id="KW-0548">Nucleotidyltransferase</keyword>
<dbReference type="Proteomes" id="UP000017559">
    <property type="component" value="Unassembled WGS sequence"/>
</dbReference>
<dbReference type="AlphaFoldDB" id="V2WL91"/>
<dbReference type="Gene3D" id="3.60.10.10">
    <property type="entry name" value="Endonuclease/exonuclease/phosphatase"/>
    <property type="match status" value="1"/>
</dbReference>
<dbReference type="HOGENOM" id="CLU_1034739_0_0_1"/>
<name>V2WL91_MONRO</name>
<keyword evidence="2" id="KW-0808">Transferase</keyword>
<evidence type="ECO:0000313" key="3">
    <source>
        <dbReference type="Proteomes" id="UP000017559"/>
    </source>
</evidence>
<proteinExistence type="predicted"/>
<keyword evidence="3" id="KW-1185">Reference proteome</keyword>
<dbReference type="InterPro" id="IPR005135">
    <property type="entry name" value="Endo/exonuclease/phosphatase"/>
</dbReference>
<dbReference type="Pfam" id="PF14529">
    <property type="entry name" value="Exo_endo_phos_2"/>
    <property type="match status" value="1"/>
</dbReference>
<gene>
    <name evidence="2" type="ORF">Moror_7628</name>
</gene>
<dbReference type="InterPro" id="IPR036691">
    <property type="entry name" value="Endo/exonu/phosph_ase_sf"/>
</dbReference>
<keyword evidence="2" id="KW-0695">RNA-directed DNA polymerase</keyword>
<dbReference type="SUPFAM" id="SSF56219">
    <property type="entry name" value="DNase I-like"/>
    <property type="match status" value="1"/>
</dbReference>
<dbReference type="EMBL" id="AWSO01002787">
    <property type="protein sequence ID" value="ESK80985.1"/>
    <property type="molecule type" value="Genomic_DNA"/>
</dbReference>
<reference evidence="2 3" key="1">
    <citation type="journal article" date="2014" name="BMC Genomics">
        <title>Genome and secretome analysis of the hemibiotrophic fungal pathogen, Moniliophthora roreri, which causes frosty pod rot disease of cacao: mechanisms of the biotrophic and necrotrophic phases.</title>
        <authorList>
            <person name="Meinhardt L.W."/>
            <person name="Costa G.G.L."/>
            <person name="Thomazella D.P.T."/>
            <person name="Teixeira P.J.P.L."/>
            <person name="Carazzolle M.F."/>
            <person name="Schuster S.C."/>
            <person name="Carlson J.E."/>
            <person name="Guiltinan M.J."/>
            <person name="Mieczkowski P."/>
            <person name="Farmer A."/>
            <person name="Ramaraj T."/>
            <person name="Crozier J."/>
            <person name="Davis R.E."/>
            <person name="Shao J."/>
            <person name="Melnick R.L."/>
            <person name="Pereira G.A.G."/>
            <person name="Bailey B.A."/>
        </authorList>
    </citation>
    <scope>NUCLEOTIDE SEQUENCE [LARGE SCALE GENOMIC DNA]</scope>
    <source>
        <strain evidence="2 3">MCA 2997</strain>
    </source>
</reference>
<evidence type="ECO:0000259" key="1">
    <source>
        <dbReference type="Pfam" id="PF14529"/>
    </source>
</evidence>
<dbReference type="OrthoDB" id="2855870at2759"/>
<dbReference type="KEGG" id="mrr:Moror_7628"/>
<organism evidence="2 3">
    <name type="scientific">Moniliophthora roreri (strain MCA 2997)</name>
    <name type="common">Cocoa frosty pod rot fungus</name>
    <name type="synonym">Crinipellis roreri</name>
    <dbReference type="NCBI Taxonomy" id="1381753"/>
    <lineage>
        <taxon>Eukaryota</taxon>
        <taxon>Fungi</taxon>
        <taxon>Dikarya</taxon>
        <taxon>Basidiomycota</taxon>
        <taxon>Agaricomycotina</taxon>
        <taxon>Agaricomycetes</taxon>
        <taxon>Agaricomycetidae</taxon>
        <taxon>Agaricales</taxon>
        <taxon>Marasmiineae</taxon>
        <taxon>Marasmiaceae</taxon>
        <taxon>Moniliophthora</taxon>
    </lineage>
</organism>
<evidence type="ECO:0000313" key="2">
    <source>
        <dbReference type="EMBL" id="ESK80985.1"/>
    </source>
</evidence>
<comment type="caution">
    <text evidence="2">The sequence shown here is derived from an EMBL/GenBank/DDBJ whole genome shotgun (WGS) entry which is preliminary data.</text>
</comment>
<dbReference type="STRING" id="1381753.V2WL91"/>
<sequence length="269" mass="30441">MAYICKQDDFKVELCTDIIKDQYIQYLDIHQVGQPMVTIVNVYNVQEQGEGWDYNLHHILWAKGSGEGDAVMTAVRDWLQDNDWSLMNNKGEITHPARHIGKQLSVIDVSFANSKARMSDTFHDWFVDKKIAGTSDHYEIRFTIDQETTEVENIAGLRYNIKGVDEGDYAAAFVSLIEEQEEALAPLLRGDALTPDKLDTCKSTLMAILQGALEQVAKPKSHTPQSKPWWDDEMDMARNEIATAQAEQAIHQNATREACNIIKAKITQL</sequence>
<protein>
    <submittedName>
        <fullName evidence="2">Reverse transcriptase</fullName>
    </submittedName>
</protein>
<dbReference type="GO" id="GO:0003964">
    <property type="term" value="F:RNA-directed DNA polymerase activity"/>
    <property type="evidence" value="ECO:0007669"/>
    <property type="project" value="UniProtKB-KW"/>
</dbReference>